<keyword evidence="10" id="KW-1185">Reference proteome</keyword>
<feature type="domain" description="Cathepsin propeptide inhibitor" evidence="8">
    <location>
        <begin position="52"/>
        <end position="109"/>
    </location>
</feature>
<evidence type="ECO:0000256" key="5">
    <source>
        <dbReference type="ARBA" id="ARBA00022807"/>
    </source>
</evidence>
<evidence type="ECO:0000313" key="9">
    <source>
        <dbReference type="EMBL" id="MQL77856.1"/>
    </source>
</evidence>
<evidence type="ECO:0000313" key="10">
    <source>
        <dbReference type="Proteomes" id="UP000652761"/>
    </source>
</evidence>
<keyword evidence="6" id="KW-1015">Disulfide bond</keyword>
<dbReference type="PROSITE" id="PS00139">
    <property type="entry name" value="THIOL_PROTEASE_CYS"/>
    <property type="match status" value="1"/>
</dbReference>
<dbReference type="SUPFAM" id="SSF54001">
    <property type="entry name" value="Cysteine proteinases"/>
    <property type="match status" value="1"/>
</dbReference>
<dbReference type="InterPro" id="IPR025661">
    <property type="entry name" value="Pept_asp_AS"/>
</dbReference>
<dbReference type="PROSITE" id="PS00639">
    <property type="entry name" value="THIOL_PROTEASE_HIS"/>
    <property type="match status" value="1"/>
</dbReference>
<dbReference type="CDD" id="cd02248">
    <property type="entry name" value="Peptidase_C1A"/>
    <property type="match status" value="1"/>
</dbReference>
<dbReference type="InterPro" id="IPR025660">
    <property type="entry name" value="Pept_his_AS"/>
</dbReference>
<dbReference type="OrthoDB" id="10253408at2759"/>
<protein>
    <submittedName>
        <fullName evidence="9">Uncharacterized protein</fullName>
    </submittedName>
</protein>
<dbReference type="SMART" id="SM00848">
    <property type="entry name" value="Inhibitor_I29"/>
    <property type="match status" value="1"/>
</dbReference>
<evidence type="ECO:0000259" key="8">
    <source>
        <dbReference type="SMART" id="SM00848"/>
    </source>
</evidence>
<keyword evidence="2" id="KW-0645">Protease</keyword>
<dbReference type="Gene3D" id="3.90.70.10">
    <property type="entry name" value="Cysteine proteinases"/>
    <property type="match status" value="1"/>
</dbReference>
<dbReference type="Proteomes" id="UP000652761">
    <property type="component" value="Unassembled WGS sequence"/>
</dbReference>
<dbReference type="InterPro" id="IPR013201">
    <property type="entry name" value="Prot_inhib_I29"/>
</dbReference>
<dbReference type="GO" id="GO:0008234">
    <property type="term" value="F:cysteine-type peptidase activity"/>
    <property type="evidence" value="ECO:0007669"/>
    <property type="project" value="UniProtKB-KW"/>
</dbReference>
<evidence type="ECO:0000256" key="4">
    <source>
        <dbReference type="ARBA" id="ARBA00022801"/>
    </source>
</evidence>
<reference evidence="9" key="1">
    <citation type="submission" date="2017-07" db="EMBL/GenBank/DDBJ databases">
        <title>Taro Niue Genome Assembly and Annotation.</title>
        <authorList>
            <person name="Atibalentja N."/>
            <person name="Keating K."/>
            <person name="Fields C.J."/>
        </authorList>
    </citation>
    <scope>NUCLEOTIDE SEQUENCE</scope>
    <source>
        <strain evidence="9">Niue_2</strain>
        <tissue evidence="9">Leaf</tissue>
    </source>
</reference>
<dbReference type="InterPro" id="IPR038765">
    <property type="entry name" value="Papain-like_cys_pep_sf"/>
</dbReference>
<dbReference type="InterPro" id="IPR000169">
    <property type="entry name" value="Pept_cys_AS"/>
</dbReference>
<dbReference type="AlphaFoldDB" id="A0A843U6G4"/>
<keyword evidence="4" id="KW-0378">Hydrolase</keyword>
<dbReference type="InterPro" id="IPR000668">
    <property type="entry name" value="Peptidase_C1A_C"/>
</dbReference>
<evidence type="ECO:0000256" key="6">
    <source>
        <dbReference type="ARBA" id="ARBA00023157"/>
    </source>
</evidence>
<comment type="caution">
    <text evidence="9">The sequence shown here is derived from an EMBL/GenBank/DDBJ whole genome shotgun (WGS) entry which is preliminary data.</text>
</comment>
<dbReference type="PANTHER" id="PTHR12411">
    <property type="entry name" value="CYSTEINE PROTEASE FAMILY C1-RELATED"/>
    <property type="match status" value="1"/>
</dbReference>
<evidence type="ECO:0000259" key="7">
    <source>
        <dbReference type="SMART" id="SM00645"/>
    </source>
</evidence>
<evidence type="ECO:0000256" key="1">
    <source>
        <dbReference type="ARBA" id="ARBA00008455"/>
    </source>
</evidence>
<dbReference type="SMART" id="SM00645">
    <property type="entry name" value="Pept_C1"/>
    <property type="match status" value="1"/>
</dbReference>
<sequence>MATPNTDPCNPRRRRWVGLLGLLGVLLAALSPAVWRWHIGDRDVDSSVISRHASWMAEYRRTYKNDTERKLRLQTFRRNLEFVESFNRRAHRGEKLRINEFADLSEEEFRNFNFGLQPFLDTKLHTLLFTHANDSTDTDSDAPPSKDWRSEGAVTPVMHQGNCGSCWAFATAAATEGITKIKNGKLTPLSKQQLVDCDTGSNRCTDGYHTSAFQYMVDHGITTEDAYPYTATAGTCKASSHPVAARLRAYGAVKQNNEQELRNAVARQPITVLIATGSREFQFYGGGFVFEGPCGGEVNHAVTIVGYGATSEGTKYWILKNSWGTTWGEQGYMKLLQDYSSDSRGMCLVATYPAYPIA</sequence>
<feature type="domain" description="Peptidase C1A papain C-terminal" evidence="7">
    <location>
        <begin position="142"/>
        <end position="357"/>
    </location>
</feature>
<name>A0A843U6G4_COLES</name>
<accession>A0A843U6G4</accession>
<dbReference type="PRINTS" id="PR00705">
    <property type="entry name" value="PAPAIN"/>
</dbReference>
<dbReference type="PROSITE" id="PS00640">
    <property type="entry name" value="THIOL_PROTEASE_ASN"/>
    <property type="match status" value="1"/>
</dbReference>
<dbReference type="EMBL" id="NMUH01000370">
    <property type="protein sequence ID" value="MQL77856.1"/>
    <property type="molecule type" value="Genomic_DNA"/>
</dbReference>
<proteinExistence type="inferred from homology"/>
<dbReference type="InterPro" id="IPR013128">
    <property type="entry name" value="Peptidase_C1A"/>
</dbReference>
<dbReference type="FunFam" id="3.90.70.10:FF:000067">
    <property type="entry name" value="Senescence-specific cysteine protease"/>
    <property type="match status" value="1"/>
</dbReference>
<keyword evidence="3" id="KW-0732">Signal</keyword>
<keyword evidence="5" id="KW-0788">Thiol protease</keyword>
<dbReference type="InterPro" id="IPR039417">
    <property type="entry name" value="Peptidase_C1A_papain-like"/>
</dbReference>
<evidence type="ECO:0000256" key="3">
    <source>
        <dbReference type="ARBA" id="ARBA00022729"/>
    </source>
</evidence>
<gene>
    <name evidence="9" type="ORF">Taro_010279</name>
</gene>
<dbReference type="GO" id="GO:0006508">
    <property type="term" value="P:proteolysis"/>
    <property type="evidence" value="ECO:0007669"/>
    <property type="project" value="UniProtKB-KW"/>
</dbReference>
<evidence type="ECO:0000256" key="2">
    <source>
        <dbReference type="ARBA" id="ARBA00022670"/>
    </source>
</evidence>
<dbReference type="Pfam" id="PF08246">
    <property type="entry name" value="Inhibitor_I29"/>
    <property type="match status" value="1"/>
</dbReference>
<dbReference type="Pfam" id="PF00112">
    <property type="entry name" value="Peptidase_C1"/>
    <property type="match status" value="1"/>
</dbReference>
<organism evidence="9 10">
    <name type="scientific">Colocasia esculenta</name>
    <name type="common">Wild taro</name>
    <name type="synonym">Arum esculentum</name>
    <dbReference type="NCBI Taxonomy" id="4460"/>
    <lineage>
        <taxon>Eukaryota</taxon>
        <taxon>Viridiplantae</taxon>
        <taxon>Streptophyta</taxon>
        <taxon>Embryophyta</taxon>
        <taxon>Tracheophyta</taxon>
        <taxon>Spermatophyta</taxon>
        <taxon>Magnoliopsida</taxon>
        <taxon>Liliopsida</taxon>
        <taxon>Araceae</taxon>
        <taxon>Aroideae</taxon>
        <taxon>Colocasieae</taxon>
        <taxon>Colocasia</taxon>
    </lineage>
</organism>
<comment type="similarity">
    <text evidence="1">Belongs to the peptidase C1 family.</text>
</comment>